<evidence type="ECO:0000313" key="2">
    <source>
        <dbReference type="Proteomes" id="UP000050902"/>
    </source>
</evidence>
<gene>
    <name evidence="1" type="ORF">ABB22_16830</name>
</gene>
<keyword evidence="2" id="KW-1185">Reference proteome</keyword>
<reference evidence="1 2" key="1">
    <citation type="submission" date="2015-05" db="EMBL/GenBank/DDBJ databases">
        <title>Genome sequencing and analysis of members of genus Stenotrophomonas.</title>
        <authorList>
            <person name="Patil P.P."/>
            <person name="Midha S."/>
            <person name="Patil P.B."/>
        </authorList>
    </citation>
    <scope>NUCLEOTIDE SEQUENCE [LARGE SCALE GENOMIC DNA]</scope>
    <source>
        <strain evidence="1 2">DSM 12575</strain>
    </source>
</reference>
<dbReference type="RefSeq" id="WP_057505391.1">
    <property type="nucleotide sequence ID" value="NZ_LDJG01000036.1"/>
</dbReference>
<dbReference type="Proteomes" id="UP000050902">
    <property type="component" value="Unassembled WGS sequence"/>
</dbReference>
<sequence length="108" mass="12196">MSRKECTTPAPVVVGDWIADAPGMIHPEIAKVRAVYWDDIAGEWVADLQMYSRTGGRRRFEPAVPMKAWQRIEKPDFPVSTDMSGFRDWGPYLNYLPAAQASDAEVRP</sequence>
<proteinExistence type="predicted"/>
<name>A0ABR5NFP0_9GAMM</name>
<organism evidence="1 2">
    <name type="scientific">Stenotrophomonas nitritireducens</name>
    <dbReference type="NCBI Taxonomy" id="83617"/>
    <lineage>
        <taxon>Bacteria</taxon>
        <taxon>Pseudomonadati</taxon>
        <taxon>Pseudomonadota</taxon>
        <taxon>Gammaproteobacteria</taxon>
        <taxon>Lysobacterales</taxon>
        <taxon>Lysobacteraceae</taxon>
        <taxon>Stenotrophomonas</taxon>
    </lineage>
</organism>
<protein>
    <submittedName>
        <fullName evidence="1">Uncharacterized protein</fullName>
    </submittedName>
</protein>
<comment type="caution">
    <text evidence="1">The sequence shown here is derived from an EMBL/GenBank/DDBJ whole genome shotgun (WGS) entry which is preliminary data.</text>
</comment>
<dbReference type="EMBL" id="LDJG01000036">
    <property type="protein sequence ID" value="KRG54086.1"/>
    <property type="molecule type" value="Genomic_DNA"/>
</dbReference>
<evidence type="ECO:0000313" key="1">
    <source>
        <dbReference type="EMBL" id="KRG54086.1"/>
    </source>
</evidence>
<accession>A0ABR5NFP0</accession>